<name>A0ACC8XAA1_9FIRM</name>
<proteinExistence type="predicted"/>
<evidence type="ECO:0000313" key="1">
    <source>
        <dbReference type="EMBL" id="ONI39145.1"/>
    </source>
</evidence>
<accession>A0ACC8XAA1</accession>
<gene>
    <name evidence="1" type="ORF">AN396_09125</name>
</gene>
<sequence length="78" mass="9129">MIMHIPTEISAQIYMLKIIIITKIYVIFQPHTYSRTKAFLNEFATSLKAVQNVIITDIYAAREKNPGDIHYQKILYQL</sequence>
<protein>
    <submittedName>
        <fullName evidence="1">Uncharacterized protein</fullName>
    </submittedName>
</protein>
<organism evidence="1 2">
    <name type="scientific">Candidatus Epulonipiscium fishelsonii</name>
    <dbReference type="NCBI Taxonomy" id="77094"/>
    <lineage>
        <taxon>Bacteria</taxon>
        <taxon>Bacillati</taxon>
        <taxon>Bacillota</taxon>
        <taxon>Clostridia</taxon>
        <taxon>Lachnospirales</taxon>
        <taxon>Lachnospiraceae</taxon>
        <taxon>Candidatus Epulonipiscium</taxon>
    </lineage>
</organism>
<evidence type="ECO:0000313" key="2">
    <source>
        <dbReference type="Proteomes" id="UP000188605"/>
    </source>
</evidence>
<comment type="caution">
    <text evidence="1">The sequence shown here is derived from an EMBL/GenBank/DDBJ whole genome shotgun (WGS) entry which is preliminary data.</text>
</comment>
<dbReference type="Proteomes" id="UP000188605">
    <property type="component" value="Unassembled WGS sequence"/>
</dbReference>
<keyword evidence="2" id="KW-1185">Reference proteome</keyword>
<dbReference type="EMBL" id="LJDB01000071">
    <property type="protein sequence ID" value="ONI39145.1"/>
    <property type="molecule type" value="Genomic_DNA"/>
</dbReference>
<reference evidence="1" key="1">
    <citation type="submission" date="2016-08" db="EMBL/GenBank/DDBJ databases">
        <authorList>
            <person name="Ngugi D.K."/>
            <person name="Miyake S."/>
            <person name="Stingl U."/>
        </authorList>
    </citation>
    <scope>NUCLEOTIDE SEQUENCE</scope>
    <source>
        <strain evidence="1">SCG-B11WGA-EpuloA1</strain>
    </source>
</reference>